<geneLocation type="plasmid" evidence="5">
    <name>pNDAS01</name>
</geneLocation>
<dbReference type="HOGENOM" id="CLU_002865_7_1_11"/>
<dbReference type="PANTHER" id="PTHR11552:SF152">
    <property type="entry name" value="OXIDASE (CODA), PUTATIVE (AFU_ORTHOLOGUE AFUA_8G04090)-RELATED"/>
    <property type="match status" value="1"/>
</dbReference>
<sequence length="525" mass="57184">MDPTESTYDYVIVGGGTAGSVIANRLTEDPGTTVCLIEGGPDDRNLEHVLRLRDWLSVLDGELDYGYTTVEQPRGNSHILHSRARVLGGCSSHNTLISFRPFAEDLDDWVAAGAEGWDNATVQSYADRIRCNIVPVAEKDRNAMVRDWVASAAEAAGVPVVEDFNALTSHGGGFACGAGFLSIAYDPYTGHRSSASVAYLHPIMDVRDNLTVMLETWADRLLFDGDRATGVSATAKDGTRTTVSARREVILCAGAVDSPRLLMLSGVGNAGELREAGIEPRHDLPGVGENLLDHPESIIMWETSRPVPTNTVMHSDAGLFVRRDDSDPRPDLMFHIYQVPFDDNTRRLGYESPPDGYAVCMTPNIPRARSRGKLRLASGDPREKPELDFRYFTDPEGYDERTIVDGLRIAREVAATEPFRSWITREVAPGPGVQSDEELSEYGRRAAHTVYHPAGTCRMGAADDDGAVVDPRLRVRGLRGLRVADASVFPTLPTPNPMVMVLALGERAADLIRQDALAGEGTADR</sequence>
<dbReference type="eggNOG" id="COG2303">
    <property type="taxonomic scope" value="Bacteria"/>
</dbReference>
<dbReference type="RefSeq" id="WP_013156392.1">
    <property type="nucleotide sequence ID" value="NC_014211.1"/>
</dbReference>
<dbReference type="AlphaFoldDB" id="D7B9C7"/>
<dbReference type="GeneID" id="91487628"/>
<evidence type="ECO:0000259" key="3">
    <source>
        <dbReference type="PROSITE" id="PS00624"/>
    </source>
</evidence>
<proteinExistence type="inferred from homology"/>
<dbReference type="Gene3D" id="3.30.410.40">
    <property type="match status" value="1"/>
</dbReference>
<evidence type="ECO:0000256" key="1">
    <source>
        <dbReference type="ARBA" id="ARBA00010790"/>
    </source>
</evidence>
<dbReference type="Proteomes" id="UP000002219">
    <property type="component" value="Chromosome 2"/>
</dbReference>
<dbReference type="Pfam" id="PF05199">
    <property type="entry name" value="GMC_oxred_C"/>
    <property type="match status" value="1"/>
</dbReference>
<dbReference type="SUPFAM" id="SSF54373">
    <property type="entry name" value="FAD-linked reductases, C-terminal domain"/>
    <property type="match status" value="1"/>
</dbReference>
<dbReference type="OrthoDB" id="9785276at2"/>
<comment type="cofactor">
    <cofactor evidence="2">
        <name>FAD</name>
        <dbReference type="ChEBI" id="CHEBI:57692"/>
    </cofactor>
</comment>
<dbReference type="KEGG" id="nda:Ndas_5406"/>
<dbReference type="PANTHER" id="PTHR11552">
    <property type="entry name" value="GLUCOSE-METHANOL-CHOLINE GMC OXIDOREDUCTASE"/>
    <property type="match status" value="1"/>
</dbReference>
<dbReference type="STRING" id="446468.Ndas_5406"/>
<accession>D7B9C7</accession>
<feature type="binding site" evidence="2">
    <location>
        <position position="86"/>
    </location>
    <ligand>
        <name>FAD</name>
        <dbReference type="ChEBI" id="CHEBI:57692"/>
    </ligand>
</feature>
<keyword evidence="2" id="KW-0274">FAD</keyword>
<dbReference type="SUPFAM" id="SSF51905">
    <property type="entry name" value="FAD/NAD(P)-binding domain"/>
    <property type="match status" value="1"/>
</dbReference>
<dbReference type="PROSITE" id="PS00624">
    <property type="entry name" value="GMC_OXRED_2"/>
    <property type="match status" value="1"/>
</dbReference>
<protein>
    <submittedName>
        <fullName evidence="4">Glucose-methanol-choline oxidoreductase</fullName>
    </submittedName>
</protein>
<comment type="similarity">
    <text evidence="1">Belongs to the GMC oxidoreductase family.</text>
</comment>
<evidence type="ECO:0000256" key="2">
    <source>
        <dbReference type="PIRSR" id="PIRSR000137-2"/>
    </source>
</evidence>
<evidence type="ECO:0000313" key="5">
    <source>
        <dbReference type="Proteomes" id="UP000002219"/>
    </source>
</evidence>
<dbReference type="Pfam" id="PF00732">
    <property type="entry name" value="GMC_oxred_N"/>
    <property type="match status" value="1"/>
</dbReference>
<gene>
    <name evidence="4" type="ordered locus">Ndas_5406</name>
</gene>
<dbReference type="PIRSF" id="PIRSF000137">
    <property type="entry name" value="Alcohol_oxidase"/>
    <property type="match status" value="1"/>
</dbReference>
<keyword evidence="2" id="KW-0285">Flavoprotein</keyword>
<name>D7B9C7_NOCDD</name>
<feature type="domain" description="Glucose-methanol-choline oxidoreductase N-terminal" evidence="3">
    <location>
        <begin position="254"/>
        <end position="268"/>
    </location>
</feature>
<reference evidence="4 5" key="1">
    <citation type="journal article" date="2010" name="Stand. Genomic Sci.">
        <title>Complete genome sequence of Nocardiopsis dassonvillei type strain (IMRU 509).</title>
        <authorList>
            <person name="Sun H."/>
            <person name="Lapidus A."/>
            <person name="Nolan M."/>
            <person name="Lucas S."/>
            <person name="Del Rio T.G."/>
            <person name="Tice H."/>
            <person name="Cheng J.F."/>
            <person name="Tapia R."/>
            <person name="Han C."/>
            <person name="Goodwin L."/>
            <person name="Pitluck S."/>
            <person name="Pagani I."/>
            <person name="Ivanova N."/>
            <person name="Mavromatis K."/>
            <person name="Mikhailova N."/>
            <person name="Pati A."/>
            <person name="Chen A."/>
            <person name="Palaniappan K."/>
            <person name="Land M."/>
            <person name="Hauser L."/>
            <person name="Chang Y.J."/>
            <person name="Jeffries C.D."/>
            <person name="Djao O.D."/>
            <person name="Rohde M."/>
            <person name="Sikorski J."/>
            <person name="Goker M."/>
            <person name="Woyke T."/>
            <person name="Bristow J."/>
            <person name="Eisen J.A."/>
            <person name="Markowitz V."/>
            <person name="Hugenholtz P."/>
            <person name="Kyrpides N.C."/>
            <person name="Klenk H.P."/>
        </authorList>
    </citation>
    <scope>NUCLEOTIDE SEQUENCE [LARGE SCALE GENOMIC DNA]</scope>
    <source>
        <strain evidence="5">ATCC 23218 / DSM 43111 / CIP 107115 / JCM 7437 / KCTC 9190 / NBRC 14626 / NCTC 10488 / NRRL B-5397 / IMRU 509</strain>
        <plasmid evidence="5">Chromosome 2</plasmid>
    </source>
</reference>
<dbReference type="InterPro" id="IPR007867">
    <property type="entry name" value="GMC_OxRtase_C"/>
</dbReference>
<dbReference type="InterPro" id="IPR012132">
    <property type="entry name" value="GMC_OxRdtase"/>
</dbReference>
<organism evidence="4 5">
    <name type="scientific">Nocardiopsis dassonvillei (strain ATCC 23218 / DSM 43111 / CIP 107115 / JCM 7437 / KCTC 9190 / NBRC 14626 / NCTC 10488 / NRRL B-5397 / IMRU 509)</name>
    <name type="common">Actinomadura dassonvillei</name>
    <dbReference type="NCBI Taxonomy" id="446468"/>
    <lineage>
        <taxon>Bacteria</taxon>
        <taxon>Bacillati</taxon>
        <taxon>Actinomycetota</taxon>
        <taxon>Actinomycetes</taxon>
        <taxon>Streptosporangiales</taxon>
        <taxon>Nocardiopsidaceae</taxon>
        <taxon>Nocardiopsis</taxon>
    </lineage>
</organism>
<evidence type="ECO:0000313" key="4">
    <source>
        <dbReference type="EMBL" id="ADH70785.1"/>
    </source>
</evidence>
<dbReference type="GO" id="GO:0050660">
    <property type="term" value="F:flavin adenine dinucleotide binding"/>
    <property type="evidence" value="ECO:0007669"/>
    <property type="project" value="InterPro"/>
</dbReference>
<dbReference type="GO" id="GO:0016614">
    <property type="term" value="F:oxidoreductase activity, acting on CH-OH group of donors"/>
    <property type="evidence" value="ECO:0007669"/>
    <property type="project" value="InterPro"/>
</dbReference>
<dbReference type="InterPro" id="IPR036188">
    <property type="entry name" value="FAD/NAD-bd_sf"/>
</dbReference>
<dbReference type="EMBL" id="CP002041">
    <property type="protein sequence ID" value="ADH70785.1"/>
    <property type="molecule type" value="Genomic_DNA"/>
</dbReference>
<keyword evidence="5" id="KW-1185">Reference proteome</keyword>
<dbReference type="InterPro" id="IPR000172">
    <property type="entry name" value="GMC_OxRdtase_N"/>
</dbReference>
<dbReference type="Gene3D" id="3.50.50.60">
    <property type="entry name" value="FAD/NAD(P)-binding domain"/>
    <property type="match status" value="1"/>
</dbReference>